<dbReference type="GO" id="GO:0004525">
    <property type="term" value="F:ribonuclease III activity"/>
    <property type="evidence" value="ECO:0007669"/>
    <property type="project" value="InterPro"/>
</dbReference>
<evidence type="ECO:0000259" key="1">
    <source>
        <dbReference type="Pfam" id="PF14622"/>
    </source>
</evidence>
<dbReference type="GO" id="GO:0003735">
    <property type="term" value="F:structural constituent of ribosome"/>
    <property type="evidence" value="ECO:0007669"/>
    <property type="project" value="InterPro"/>
</dbReference>
<dbReference type="PANTHER" id="PTHR28160">
    <property type="entry name" value="54S RIBOSOMAL PROTEIN L15, MITOCHONDRIAL"/>
    <property type="match status" value="1"/>
</dbReference>
<name>A0A5N5QD52_9AGAM</name>
<protein>
    <submittedName>
        <fullName evidence="2">Ribonuclease-III-like protein</fullName>
    </submittedName>
</protein>
<feature type="domain" description="RNase III" evidence="1">
    <location>
        <begin position="78"/>
        <end position="240"/>
    </location>
</feature>
<comment type="caution">
    <text evidence="2">The sequence shown here is derived from an EMBL/GenBank/DDBJ whole genome shotgun (WGS) entry which is preliminary data.</text>
</comment>
<organism evidence="2 3">
    <name type="scientific">Ceratobasidium theobromae</name>
    <dbReference type="NCBI Taxonomy" id="1582974"/>
    <lineage>
        <taxon>Eukaryota</taxon>
        <taxon>Fungi</taxon>
        <taxon>Dikarya</taxon>
        <taxon>Basidiomycota</taxon>
        <taxon>Agaricomycotina</taxon>
        <taxon>Agaricomycetes</taxon>
        <taxon>Cantharellales</taxon>
        <taxon>Ceratobasidiaceae</taxon>
        <taxon>Ceratobasidium</taxon>
    </lineage>
</organism>
<dbReference type="Proteomes" id="UP000383932">
    <property type="component" value="Unassembled WGS sequence"/>
</dbReference>
<dbReference type="EMBL" id="SSOP01000278">
    <property type="protein sequence ID" value="KAB5589378.1"/>
    <property type="molecule type" value="Genomic_DNA"/>
</dbReference>
<evidence type="ECO:0000313" key="2">
    <source>
        <dbReference type="EMBL" id="KAB5589378.1"/>
    </source>
</evidence>
<dbReference type="Gene3D" id="1.10.1520.10">
    <property type="entry name" value="Ribonuclease III domain"/>
    <property type="match status" value="1"/>
</dbReference>
<dbReference type="InterPro" id="IPR000999">
    <property type="entry name" value="RNase_III_dom"/>
</dbReference>
<dbReference type="PANTHER" id="PTHR28160:SF1">
    <property type="entry name" value="LARGE RIBOSOMAL SUBUNIT PROTEIN ML57"/>
    <property type="match status" value="1"/>
</dbReference>
<dbReference type="GO" id="GO:0006396">
    <property type="term" value="P:RNA processing"/>
    <property type="evidence" value="ECO:0007669"/>
    <property type="project" value="InterPro"/>
</dbReference>
<dbReference type="OrthoDB" id="2281895at2759"/>
<dbReference type="InterPro" id="IPR036389">
    <property type="entry name" value="RNase_III_sf"/>
</dbReference>
<gene>
    <name evidence="2" type="ORF">CTheo_7176</name>
</gene>
<dbReference type="GO" id="GO:0005762">
    <property type="term" value="C:mitochondrial large ribosomal subunit"/>
    <property type="evidence" value="ECO:0007669"/>
    <property type="project" value="InterPro"/>
</dbReference>
<dbReference type="AlphaFoldDB" id="A0A5N5QD52"/>
<proteinExistence type="predicted"/>
<keyword evidence="3" id="KW-1185">Reference proteome</keyword>
<evidence type="ECO:0000313" key="3">
    <source>
        <dbReference type="Proteomes" id="UP000383932"/>
    </source>
</evidence>
<accession>A0A5N5QD52</accession>
<reference evidence="2 3" key="1">
    <citation type="journal article" date="2019" name="Fungal Biol. Biotechnol.">
        <title>Draft genome sequence of fastidious pathogen Ceratobasidium theobromae, which causes vascular-streak dieback in Theobroma cacao.</title>
        <authorList>
            <person name="Ali S.S."/>
            <person name="Asman A."/>
            <person name="Shao J."/>
            <person name="Firmansyah A.P."/>
            <person name="Susilo A.W."/>
            <person name="Rosmana A."/>
            <person name="McMahon P."/>
            <person name="Junaid M."/>
            <person name="Guest D."/>
            <person name="Kheng T.Y."/>
            <person name="Meinhardt L.W."/>
            <person name="Bailey B.A."/>
        </authorList>
    </citation>
    <scope>NUCLEOTIDE SEQUENCE [LARGE SCALE GENOMIC DNA]</scope>
    <source>
        <strain evidence="2 3">CT2</strain>
    </source>
</reference>
<sequence>MSNFCFICCRKPADLPRRKLSFAAVSRSLIRHPTQTRSGYYQARAPDWTSRPPILPCSDSDVVDYFRKLLPPLEFPEDVAIRMITHSSWRDGINHNNRQSFIGRRVLHAYLMTFLHAYTPLTPTPPFTQPPSEPKPDLKISELPPPSDALEQDFNEIIEKVVDTRSLGEHVGGAWQIERVMRWVPNVDQHSDVASVTAEEAAVSGLFKIRGTTVQGVVGGVFHQFGGVAAHRLFHTRVLPYVAFILPKEYRKPAEEACKRLGGLTAPILLELQQSQTQLKGVASNVAAASE</sequence>
<dbReference type="InterPro" id="IPR040030">
    <property type="entry name" value="Ribosomal_mL57"/>
</dbReference>
<dbReference type="Pfam" id="PF14622">
    <property type="entry name" value="Ribonucleas_3_3"/>
    <property type="match status" value="1"/>
</dbReference>
<dbReference type="GO" id="GO:0032543">
    <property type="term" value="P:mitochondrial translation"/>
    <property type="evidence" value="ECO:0007669"/>
    <property type="project" value="InterPro"/>
</dbReference>